<comment type="function">
    <text evidence="5">Converts proline to delta-1-pyrroline-5-carboxylate.</text>
</comment>
<name>A0A4U0XYT6_9PEZI</name>
<dbReference type="PANTHER" id="PTHR13914:SF30">
    <property type="entry name" value="PROLINE DEHYDROGENASE"/>
    <property type="match status" value="1"/>
</dbReference>
<evidence type="ECO:0000313" key="8">
    <source>
        <dbReference type="Proteomes" id="UP000308768"/>
    </source>
</evidence>
<reference evidence="7 8" key="1">
    <citation type="submission" date="2017-03" db="EMBL/GenBank/DDBJ databases">
        <title>Genomes of endolithic fungi from Antarctica.</title>
        <authorList>
            <person name="Coleine C."/>
            <person name="Masonjones S."/>
            <person name="Stajich J.E."/>
        </authorList>
    </citation>
    <scope>NUCLEOTIDE SEQUENCE [LARGE SCALE GENOMIC DNA]</scope>
    <source>
        <strain evidence="7 8">CCFEE 5187</strain>
    </source>
</reference>
<evidence type="ECO:0000256" key="5">
    <source>
        <dbReference type="RuleBase" id="RU364054"/>
    </source>
</evidence>
<organism evidence="7 8">
    <name type="scientific">Cryomyces minteri</name>
    <dbReference type="NCBI Taxonomy" id="331657"/>
    <lineage>
        <taxon>Eukaryota</taxon>
        <taxon>Fungi</taxon>
        <taxon>Dikarya</taxon>
        <taxon>Ascomycota</taxon>
        <taxon>Pezizomycotina</taxon>
        <taxon>Dothideomycetes</taxon>
        <taxon>Dothideomycetes incertae sedis</taxon>
        <taxon>Cryomyces</taxon>
    </lineage>
</organism>
<keyword evidence="4 5" id="KW-0642">Proline metabolism</keyword>
<dbReference type="EC" id="1.5.5.2" evidence="2 5"/>
<comment type="caution">
    <text evidence="7">The sequence shown here is derived from an EMBL/GenBank/DDBJ whole genome shotgun (WGS) entry which is preliminary data.</text>
</comment>
<evidence type="ECO:0000313" key="7">
    <source>
        <dbReference type="EMBL" id="TKA81168.1"/>
    </source>
</evidence>
<comment type="catalytic activity">
    <reaction evidence="5">
        <text>L-proline + a quinone = (S)-1-pyrroline-5-carboxylate + a quinol + H(+)</text>
        <dbReference type="Rhea" id="RHEA:23784"/>
        <dbReference type="ChEBI" id="CHEBI:15378"/>
        <dbReference type="ChEBI" id="CHEBI:17388"/>
        <dbReference type="ChEBI" id="CHEBI:24646"/>
        <dbReference type="ChEBI" id="CHEBI:60039"/>
        <dbReference type="ChEBI" id="CHEBI:132124"/>
        <dbReference type="EC" id="1.5.5.2"/>
    </reaction>
</comment>
<gene>
    <name evidence="7" type="ORF">B0A49_01881</name>
</gene>
<evidence type="ECO:0000256" key="1">
    <source>
        <dbReference type="ARBA" id="ARBA00005869"/>
    </source>
</evidence>
<keyword evidence="5" id="KW-0285">Flavoprotein</keyword>
<keyword evidence="8" id="KW-1185">Reference proteome</keyword>
<dbReference type="GO" id="GO:0071949">
    <property type="term" value="F:FAD binding"/>
    <property type="evidence" value="ECO:0007669"/>
    <property type="project" value="TreeGrafter"/>
</dbReference>
<evidence type="ECO:0000256" key="2">
    <source>
        <dbReference type="ARBA" id="ARBA00012695"/>
    </source>
</evidence>
<dbReference type="GO" id="GO:0004657">
    <property type="term" value="F:proline dehydrogenase activity"/>
    <property type="evidence" value="ECO:0007669"/>
    <property type="project" value="UniProtKB-EC"/>
</dbReference>
<keyword evidence="3 5" id="KW-0560">Oxidoreductase</keyword>
<evidence type="ECO:0000256" key="4">
    <source>
        <dbReference type="ARBA" id="ARBA00023062"/>
    </source>
</evidence>
<dbReference type="Gene3D" id="3.20.20.220">
    <property type="match status" value="1"/>
</dbReference>
<dbReference type="STRING" id="331657.A0A4U0XYT6"/>
<keyword evidence="5" id="KW-0274">FAD</keyword>
<dbReference type="SUPFAM" id="SSF51730">
    <property type="entry name" value="FAD-linked oxidoreductase"/>
    <property type="match status" value="1"/>
</dbReference>
<dbReference type="GO" id="GO:0010133">
    <property type="term" value="P:L-proline catabolic process to L-glutamate"/>
    <property type="evidence" value="ECO:0007669"/>
    <property type="project" value="TreeGrafter"/>
</dbReference>
<protein>
    <recommendedName>
        <fullName evidence="2 5">Proline dehydrogenase</fullName>
        <ecNumber evidence="2 5">1.5.5.2</ecNumber>
    </recommendedName>
</protein>
<dbReference type="InterPro" id="IPR015659">
    <property type="entry name" value="Proline_oxidase"/>
</dbReference>
<comment type="cofactor">
    <cofactor evidence="5">
        <name>FAD</name>
        <dbReference type="ChEBI" id="CHEBI:57692"/>
    </cofactor>
</comment>
<evidence type="ECO:0000256" key="3">
    <source>
        <dbReference type="ARBA" id="ARBA00023002"/>
    </source>
</evidence>
<evidence type="ECO:0000259" key="6">
    <source>
        <dbReference type="Pfam" id="PF01619"/>
    </source>
</evidence>
<feature type="domain" description="Proline dehydrogenase" evidence="6">
    <location>
        <begin position="24"/>
        <end position="317"/>
    </location>
</feature>
<dbReference type="Pfam" id="PF01619">
    <property type="entry name" value="Pro_dh"/>
    <property type="match status" value="1"/>
</dbReference>
<dbReference type="GO" id="GO:0005739">
    <property type="term" value="C:mitochondrion"/>
    <property type="evidence" value="ECO:0007669"/>
    <property type="project" value="TreeGrafter"/>
</dbReference>
<dbReference type="OrthoDB" id="5464at2759"/>
<dbReference type="AlphaFoldDB" id="A0A4U0XYT6"/>
<dbReference type="EMBL" id="NAJN01000032">
    <property type="protein sequence ID" value="TKA81168.1"/>
    <property type="molecule type" value="Genomic_DNA"/>
</dbReference>
<comment type="similarity">
    <text evidence="1 5">Belongs to the proline oxidase family.</text>
</comment>
<dbReference type="InterPro" id="IPR002872">
    <property type="entry name" value="Proline_DH_dom"/>
</dbReference>
<dbReference type="InterPro" id="IPR029041">
    <property type="entry name" value="FAD-linked_oxidoreductase-like"/>
</dbReference>
<proteinExistence type="inferred from homology"/>
<dbReference type="Proteomes" id="UP000308768">
    <property type="component" value="Unassembled WGS sequence"/>
</dbReference>
<sequence>MKALKDVGYRGIILEYALEVLKSEGGNVEKDIETWRQGMIETVQMTAEGDFVGLKWSGLGSAALDLLQQNQPPSPSMDKAIREVCDLASSKGVKLLPAAEETGTKTGIDEWSFNLQKQYNNTPGKVVLYNTYQCYLKATPATLARHLAAARRDGFTLGIKLVRGAYLAAEPRHLTLATKEETDSAYDSIAESLMKRQYGGVLAPLHGIGSEAFPAIDVVLACHNAVSVRKAQALRSEQSARGEPKVPLVYAQLQGMADEVSCELVQAGKAQLDADSEKPDIDVPEVYKCATWGTTGQCLNYLLRRAAENKDAAGRTKESRRAMAGELWRRIRAVAGLA</sequence>
<accession>A0A4U0XYT6</accession>
<dbReference type="PANTHER" id="PTHR13914">
    <property type="entry name" value="PROLINE OXIDASE"/>
    <property type="match status" value="1"/>
</dbReference>